<organism evidence="3 4">
    <name type="scientific">Stylosanthes scabra</name>
    <dbReference type="NCBI Taxonomy" id="79078"/>
    <lineage>
        <taxon>Eukaryota</taxon>
        <taxon>Viridiplantae</taxon>
        <taxon>Streptophyta</taxon>
        <taxon>Embryophyta</taxon>
        <taxon>Tracheophyta</taxon>
        <taxon>Spermatophyta</taxon>
        <taxon>Magnoliopsida</taxon>
        <taxon>eudicotyledons</taxon>
        <taxon>Gunneridae</taxon>
        <taxon>Pentapetalae</taxon>
        <taxon>rosids</taxon>
        <taxon>fabids</taxon>
        <taxon>Fabales</taxon>
        <taxon>Fabaceae</taxon>
        <taxon>Papilionoideae</taxon>
        <taxon>50 kb inversion clade</taxon>
        <taxon>dalbergioids sensu lato</taxon>
        <taxon>Dalbergieae</taxon>
        <taxon>Pterocarpus clade</taxon>
        <taxon>Stylosanthes</taxon>
    </lineage>
</organism>
<dbReference type="Proteomes" id="UP001341840">
    <property type="component" value="Unassembled WGS sequence"/>
</dbReference>
<evidence type="ECO:0000256" key="2">
    <source>
        <dbReference type="ARBA" id="ARBA00022679"/>
    </source>
</evidence>
<dbReference type="PANTHER" id="PTHR11926:SF1530">
    <property type="entry name" value="EF-HAND DOMAIN-CONTAINING PROTEIN"/>
    <property type="match status" value="1"/>
</dbReference>
<dbReference type="PANTHER" id="PTHR11926">
    <property type="entry name" value="GLUCOSYL/GLUCURONOSYL TRANSFERASES"/>
    <property type="match status" value="1"/>
</dbReference>
<comment type="caution">
    <text evidence="3">The sequence shown here is derived from an EMBL/GenBank/DDBJ whole genome shotgun (WGS) entry which is preliminary data.</text>
</comment>
<dbReference type="Gene3D" id="3.40.50.2000">
    <property type="entry name" value="Glycogen Phosphorylase B"/>
    <property type="match status" value="2"/>
</dbReference>
<dbReference type="CDD" id="cd03784">
    <property type="entry name" value="GT1_Gtf-like"/>
    <property type="match status" value="1"/>
</dbReference>
<evidence type="ECO:0000313" key="4">
    <source>
        <dbReference type="Proteomes" id="UP001341840"/>
    </source>
</evidence>
<reference evidence="3 4" key="1">
    <citation type="journal article" date="2023" name="Plants (Basel)">
        <title>Bridging the Gap: Combining Genomics and Transcriptomics Approaches to Understand Stylosanthes scabra, an Orphan Legume from the Brazilian Caatinga.</title>
        <authorList>
            <person name="Ferreira-Neto J.R.C."/>
            <person name="da Silva M.D."/>
            <person name="Binneck E."/>
            <person name="de Melo N.F."/>
            <person name="da Silva R.H."/>
            <person name="de Melo A.L.T.M."/>
            <person name="Pandolfi V."/>
            <person name="Bustamante F.O."/>
            <person name="Brasileiro-Vidal A.C."/>
            <person name="Benko-Iseppon A.M."/>
        </authorList>
    </citation>
    <scope>NUCLEOTIDE SEQUENCE [LARGE SCALE GENOMIC DNA]</scope>
    <source>
        <tissue evidence="3">Leaves</tissue>
    </source>
</reference>
<proteinExistence type="inferred from homology"/>
<dbReference type="SUPFAM" id="SSF53756">
    <property type="entry name" value="UDP-Glycosyltransferase/glycogen phosphorylase"/>
    <property type="match status" value="1"/>
</dbReference>
<evidence type="ECO:0000256" key="1">
    <source>
        <dbReference type="ARBA" id="ARBA00009995"/>
    </source>
</evidence>
<comment type="similarity">
    <text evidence="1">Belongs to the UDP-glycosyltransferase family.</text>
</comment>
<accession>A0ABU6QQ10</accession>
<dbReference type="Pfam" id="PF00201">
    <property type="entry name" value="UDPGT"/>
    <property type="match status" value="1"/>
</dbReference>
<name>A0ABU6QQ10_9FABA</name>
<dbReference type="EMBL" id="JASCZI010001022">
    <property type="protein sequence ID" value="MED6114091.1"/>
    <property type="molecule type" value="Genomic_DNA"/>
</dbReference>
<sequence>MGIPHFLAIPFLIPGHINPLIQLSNVLAKHGCKVTFLNTEYNYKRMKKAVAVTAQANNIDDHDEDSSKMIRFVTLPDGLDPEDDRSDIGKVLGSMKKTMPCLLPNLIQDINSLDSENKISCILVTFNMSCVLEVGHKLGIKCAALFPFSATGLVSLQFIPKLIHDGIIDSDGNPIKSEEIQIATNMPMMNPKHFLWCSLGKDFFNHIVQEMKTMELLAEWWLCNSTYDLEPGALSVSPRFLPIGPLMEPDDDNNNNRSSSFWPEDTTCLEWLDEQQPQSVVYVSFGSLAVTESNQFKELALALDLIDKPFLWVVRPGKNEDKNNAFPNEFHGKKGKIVSWVPQKKILNHPAISCFISHCGWNSTIEGVCGGVPFLCWPFFVDQFLDKTYICDVWKVGMELEKDENGFISKEEIRKKVEQLLGDEGIRERSLKLKEATRKNVDEGGQSSKNIEKFVNWAK</sequence>
<keyword evidence="4" id="KW-1185">Reference proteome</keyword>
<gene>
    <name evidence="3" type="ORF">PIB30_076964</name>
</gene>
<protein>
    <submittedName>
        <fullName evidence="3">Uncharacterized protein</fullName>
    </submittedName>
</protein>
<dbReference type="InterPro" id="IPR002213">
    <property type="entry name" value="UDP_glucos_trans"/>
</dbReference>
<keyword evidence="2" id="KW-0808">Transferase</keyword>
<evidence type="ECO:0000313" key="3">
    <source>
        <dbReference type="EMBL" id="MED6114091.1"/>
    </source>
</evidence>